<dbReference type="InParanoid" id="A0A1Z5JKP1"/>
<evidence type="ECO:0000256" key="2">
    <source>
        <dbReference type="ARBA" id="ARBA00010102"/>
    </source>
</evidence>
<dbReference type="GO" id="GO:0005198">
    <property type="term" value="F:structural molecule activity"/>
    <property type="evidence" value="ECO:0007669"/>
    <property type="project" value="InterPro"/>
</dbReference>
<evidence type="ECO:0000256" key="8">
    <source>
        <dbReference type="ARBA" id="ARBA00023010"/>
    </source>
</evidence>
<keyword evidence="3" id="KW-0813">Transport</keyword>
<evidence type="ECO:0000313" key="12">
    <source>
        <dbReference type="EMBL" id="GAX14554.1"/>
    </source>
</evidence>
<dbReference type="Gene3D" id="2.130.10.10">
    <property type="entry name" value="YVTN repeat-like/Quinoprotein amine dehydrogenase"/>
    <property type="match status" value="1"/>
</dbReference>
<dbReference type="GO" id="GO:0006606">
    <property type="term" value="P:protein import into nucleus"/>
    <property type="evidence" value="ECO:0007669"/>
    <property type="project" value="TreeGrafter"/>
</dbReference>
<reference evidence="12 13" key="1">
    <citation type="journal article" date="2015" name="Plant Cell">
        <title>Oil accumulation by the oleaginous diatom Fistulifera solaris as revealed by the genome and transcriptome.</title>
        <authorList>
            <person name="Tanaka T."/>
            <person name="Maeda Y."/>
            <person name="Veluchamy A."/>
            <person name="Tanaka M."/>
            <person name="Abida H."/>
            <person name="Marechal E."/>
            <person name="Bowler C."/>
            <person name="Muto M."/>
            <person name="Sunaga Y."/>
            <person name="Tanaka M."/>
            <person name="Yoshino T."/>
            <person name="Taniguchi T."/>
            <person name="Fukuda Y."/>
            <person name="Nemoto M."/>
            <person name="Matsumoto M."/>
            <person name="Wong P.S."/>
            <person name="Aburatani S."/>
            <person name="Fujibuchi W."/>
        </authorList>
    </citation>
    <scope>NUCLEOTIDE SEQUENCE [LARGE SCALE GENOMIC DNA]</scope>
    <source>
        <strain evidence="12 13">JPCC DA0580</strain>
    </source>
</reference>
<keyword evidence="4 11" id="KW-0853">WD repeat</keyword>
<gene>
    <name evidence="12" type="ORF">FisN_6Lh332</name>
</gene>
<comment type="caution">
    <text evidence="12">The sequence shown here is derived from an EMBL/GenBank/DDBJ whole genome shotgun (WGS) entry which is preliminary data.</text>
</comment>
<evidence type="ECO:0000256" key="3">
    <source>
        <dbReference type="ARBA" id="ARBA00022448"/>
    </source>
</evidence>
<dbReference type="InterPro" id="IPR037363">
    <property type="entry name" value="Sec13/Seh1_fam"/>
</dbReference>
<dbReference type="Pfam" id="PF00400">
    <property type="entry name" value="WD40"/>
    <property type="match status" value="6"/>
</dbReference>
<keyword evidence="8" id="KW-0811">Translocation</keyword>
<dbReference type="GO" id="GO:0051028">
    <property type="term" value="P:mRNA transport"/>
    <property type="evidence" value="ECO:0007669"/>
    <property type="project" value="UniProtKB-KW"/>
</dbReference>
<evidence type="ECO:0000256" key="6">
    <source>
        <dbReference type="ARBA" id="ARBA00022816"/>
    </source>
</evidence>
<comment type="similarity">
    <text evidence="2">Belongs to the WD repeat SEC13 family.</text>
</comment>
<evidence type="ECO:0000256" key="11">
    <source>
        <dbReference type="PROSITE-ProRule" id="PRU00221"/>
    </source>
</evidence>
<evidence type="ECO:0000313" key="13">
    <source>
        <dbReference type="Proteomes" id="UP000198406"/>
    </source>
</evidence>
<sequence length="337" mass="36924">MTTAEPSNPVPVDATPGPIYIDTQHEDMVHDAQMDYYGSKLATCSSDRTIKIYNVSENAYELSATIQGGHEGPVWQVSWAHPKFGVLLASCSFDGSVLLHQEVRPREWTVIHAARHLHESSVNGVAFAPHEHGLLVAAASSDGRVSVLQHEAANNTWGVHYLTDCPLGVNAVSWAPWGAFYQADQVEAPRLVTAGCDNQIRFWIYQEGQWTTDSSIVLDVTEVAHKDWVRDVAWAPVLLPNHNMVASCSEDGSVIVWTQVPPANVDGDENTQESFSQWKPTLLHKFDAPVWRVSWSVTGHFLAVSAGDSDVTLWKAGLDGAWSQVSTVDAQSTSQGQ</sequence>
<protein>
    <submittedName>
        <fullName evidence="12">Protein transport protein SEC13</fullName>
    </submittedName>
</protein>
<accession>A0A1Z5JKP1</accession>
<evidence type="ECO:0000256" key="9">
    <source>
        <dbReference type="ARBA" id="ARBA00023132"/>
    </source>
</evidence>
<dbReference type="PANTHER" id="PTHR11024:SF2">
    <property type="entry name" value="PROTEIN SEC13 HOMOLOG"/>
    <property type="match status" value="1"/>
</dbReference>
<organism evidence="12 13">
    <name type="scientific">Fistulifera solaris</name>
    <name type="common">Oleaginous diatom</name>
    <dbReference type="NCBI Taxonomy" id="1519565"/>
    <lineage>
        <taxon>Eukaryota</taxon>
        <taxon>Sar</taxon>
        <taxon>Stramenopiles</taxon>
        <taxon>Ochrophyta</taxon>
        <taxon>Bacillariophyta</taxon>
        <taxon>Bacillariophyceae</taxon>
        <taxon>Bacillariophycidae</taxon>
        <taxon>Naviculales</taxon>
        <taxon>Naviculaceae</taxon>
        <taxon>Fistulifera</taxon>
    </lineage>
</organism>
<dbReference type="GO" id="GO:0090114">
    <property type="term" value="P:COPII-coated vesicle budding"/>
    <property type="evidence" value="ECO:0007669"/>
    <property type="project" value="TreeGrafter"/>
</dbReference>
<dbReference type="InterPro" id="IPR015943">
    <property type="entry name" value="WD40/YVTN_repeat-like_dom_sf"/>
</dbReference>
<dbReference type="SMART" id="SM00320">
    <property type="entry name" value="WD40"/>
    <property type="match status" value="6"/>
</dbReference>
<dbReference type="PROSITE" id="PS50082">
    <property type="entry name" value="WD_REPEATS_2"/>
    <property type="match status" value="1"/>
</dbReference>
<keyword evidence="5" id="KW-0677">Repeat</keyword>
<dbReference type="SUPFAM" id="SSF50978">
    <property type="entry name" value="WD40 repeat-like"/>
    <property type="match status" value="1"/>
</dbReference>
<evidence type="ECO:0000256" key="7">
    <source>
        <dbReference type="ARBA" id="ARBA00022927"/>
    </source>
</evidence>
<name>A0A1Z5JKP1_FISSO</name>
<evidence type="ECO:0000256" key="4">
    <source>
        <dbReference type="ARBA" id="ARBA00022574"/>
    </source>
</evidence>
<proteinExistence type="inferred from homology"/>
<feature type="repeat" description="WD" evidence="11">
    <location>
        <begin position="222"/>
        <end position="257"/>
    </location>
</feature>
<keyword evidence="9" id="KW-0906">Nuclear pore complex</keyword>
<evidence type="ECO:0000256" key="1">
    <source>
        <dbReference type="ARBA" id="ARBA00004567"/>
    </source>
</evidence>
<dbReference type="GO" id="GO:0031080">
    <property type="term" value="C:nuclear pore outer ring"/>
    <property type="evidence" value="ECO:0007669"/>
    <property type="project" value="TreeGrafter"/>
</dbReference>
<keyword evidence="6" id="KW-0509">mRNA transport</keyword>
<keyword evidence="13" id="KW-1185">Reference proteome</keyword>
<dbReference type="OrthoDB" id="364224at2759"/>
<dbReference type="PANTHER" id="PTHR11024">
    <property type="entry name" value="NUCLEAR PORE COMPLEX PROTEIN SEC13 / SEH1 FAMILY MEMBER"/>
    <property type="match status" value="1"/>
</dbReference>
<evidence type="ECO:0000256" key="10">
    <source>
        <dbReference type="ARBA" id="ARBA00023242"/>
    </source>
</evidence>
<dbReference type="Proteomes" id="UP000198406">
    <property type="component" value="Unassembled WGS sequence"/>
</dbReference>
<dbReference type="InterPro" id="IPR036322">
    <property type="entry name" value="WD40_repeat_dom_sf"/>
</dbReference>
<keyword evidence="10" id="KW-0539">Nucleus</keyword>
<keyword evidence="7" id="KW-0653">Protein transport</keyword>
<dbReference type="EMBL" id="BDSP01000081">
    <property type="protein sequence ID" value="GAX14554.1"/>
    <property type="molecule type" value="Genomic_DNA"/>
</dbReference>
<evidence type="ECO:0000256" key="5">
    <source>
        <dbReference type="ARBA" id="ARBA00022737"/>
    </source>
</evidence>
<dbReference type="GO" id="GO:0030127">
    <property type="term" value="C:COPII vesicle coat"/>
    <property type="evidence" value="ECO:0007669"/>
    <property type="project" value="TreeGrafter"/>
</dbReference>
<dbReference type="AlphaFoldDB" id="A0A1Z5JKP1"/>
<comment type="subcellular location">
    <subcellularLocation>
        <location evidence="1">Nucleus</location>
        <location evidence="1">Nuclear pore complex</location>
    </subcellularLocation>
</comment>
<dbReference type="InterPro" id="IPR001680">
    <property type="entry name" value="WD40_rpt"/>
</dbReference>